<evidence type="ECO:0000313" key="15">
    <source>
        <dbReference type="Ensembl" id="ENSONIP00000072371.1"/>
    </source>
</evidence>
<keyword evidence="4" id="KW-0805">Transcription regulation</keyword>
<reference evidence="15" key="2">
    <citation type="submission" date="2025-08" db="UniProtKB">
        <authorList>
            <consortium name="Ensembl"/>
        </authorList>
    </citation>
    <scope>IDENTIFICATION</scope>
</reference>
<dbReference type="GO" id="GO:0017054">
    <property type="term" value="C:negative cofactor 2 complex"/>
    <property type="evidence" value="ECO:0007669"/>
    <property type="project" value="TreeGrafter"/>
</dbReference>
<feature type="compositionally biased region" description="Acidic residues" evidence="13">
    <location>
        <begin position="139"/>
        <end position="157"/>
    </location>
</feature>
<evidence type="ECO:0000256" key="13">
    <source>
        <dbReference type="SAM" id="MobiDB-lite"/>
    </source>
</evidence>
<dbReference type="PANTHER" id="PTHR10252:SF5">
    <property type="entry name" value="DR1-ASSOCIATED COREPRESSOR"/>
    <property type="match status" value="1"/>
</dbReference>
<dbReference type="Proteomes" id="UP000005207">
    <property type="component" value="Linkage group LG3"/>
</dbReference>
<keyword evidence="6" id="KW-0804">Transcription</keyword>
<proteinExistence type="inferred from homology"/>
<dbReference type="GO" id="GO:0001046">
    <property type="term" value="F:core promoter sequence-specific DNA binding"/>
    <property type="evidence" value="ECO:0007669"/>
    <property type="project" value="TreeGrafter"/>
</dbReference>
<comment type="subcellular location">
    <subcellularLocation>
        <location evidence="1">Nucleus</location>
    </subcellularLocation>
</comment>
<evidence type="ECO:0000256" key="12">
    <source>
        <dbReference type="ARBA" id="ARBA00078501"/>
    </source>
</evidence>
<evidence type="ECO:0000256" key="4">
    <source>
        <dbReference type="ARBA" id="ARBA00023015"/>
    </source>
</evidence>
<comment type="similarity">
    <text evidence="8">Belongs to the NC2 alpha/DRAP1 family.</text>
</comment>
<gene>
    <name evidence="15" type="primary">DRAP1</name>
    <name evidence="15" type="synonym">drap1</name>
</gene>
<evidence type="ECO:0000256" key="7">
    <source>
        <dbReference type="ARBA" id="ARBA00023242"/>
    </source>
</evidence>
<dbReference type="AlphaFoldDB" id="A0A669EMP7"/>
<evidence type="ECO:0000256" key="1">
    <source>
        <dbReference type="ARBA" id="ARBA00004123"/>
    </source>
</evidence>
<evidence type="ECO:0000313" key="16">
    <source>
        <dbReference type="Proteomes" id="UP000005207"/>
    </source>
</evidence>
<dbReference type="PANTHER" id="PTHR10252">
    <property type="entry name" value="HISTONE-LIKE TRANSCRIPTION FACTOR CCAAT-RELATED"/>
    <property type="match status" value="1"/>
</dbReference>
<keyword evidence="3" id="KW-0597">Phosphoprotein</keyword>
<dbReference type="SUPFAM" id="SSF47113">
    <property type="entry name" value="Histone-fold"/>
    <property type="match status" value="1"/>
</dbReference>
<protein>
    <recommendedName>
        <fullName evidence="10">Dr1-associated corepressor</fullName>
    </recommendedName>
    <alternativeName>
        <fullName evidence="11">Dr1-associated protein 1</fullName>
    </alternativeName>
    <alternativeName>
        <fullName evidence="12">Negative cofactor 2-alpha</fullName>
    </alternativeName>
</protein>
<evidence type="ECO:0000256" key="2">
    <source>
        <dbReference type="ARBA" id="ARBA00022491"/>
    </source>
</evidence>
<evidence type="ECO:0000256" key="9">
    <source>
        <dbReference type="ARBA" id="ARBA00066085"/>
    </source>
</evidence>
<dbReference type="Gene3D" id="1.10.20.10">
    <property type="entry name" value="Histone, subunit A"/>
    <property type="match status" value="1"/>
</dbReference>
<feature type="compositionally biased region" description="Basic and acidic residues" evidence="13">
    <location>
        <begin position="98"/>
        <end position="110"/>
    </location>
</feature>
<reference evidence="15" key="3">
    <citation type="submission" date="2025-09" db="UniProtKB">
        <authorList>
            <consortium name="Ensembl"/>
        </authorList>
    </citation>
    <scope>IDENTIFICATION</scope>
</reference>
<evidence type="ECO:0000256" key="8">
    <source>
        <dbReference type="ARBA" id="ARBA00061393"/>
    </source>
</evidence>
<comment type="subunit">
    <text evidence="9">Heterodimer with DR1. Binds BTAF1.</text>
</comment>
<keyword evidence="7" id="KW-0539">Nucleus</keyword>
<dbReference type="InterPro" id="IPR050568">
    <property type="entry name" value="Transcr_DNA_Rep_Reg"/>
</dbReference>
<feature type="region of interest" description="Disordered" evidence="13">
    <location>
        <begin position="95"/>
        <end position="168"/>
    </location>
</feature>
<evidence type="ECO:0000256" key="11">
    <source>
        <dbReference type="ARBA" id="ARBA00077179"/>
    </source>
</evidence>
<dbReference type="GeneTree" id="ENSGT00390000012424"/>
<dbReference type="GO" id="GO:0046982">
    <property type="term" value="F:protein heterodimerization activity"/>
    <property type="evidence" value="ECO:0007669"/>
    <property type="project" value="InterPro"/>
</dbReference>
<reference evidence="16" key="1">
    <citation type="submission" date="2012-01" db="EMBL/GenBank/DDBJ databases">
        <title>The Genome Sequence of Oreochromis niloticus (Nile Tilapia).</title>
        <authorList>
            <consortium name="Broad Institute Genome Assembly Team"/>
            <consortium name="Broad Institute Sequencing Platform"/>
            <person name="Di Palma F."/>
            <person name="Johnson J."/>
            <person name="Lander E.S."/>
            <person name="Lindblad-Toh K."/>
        </authorList>
    </citation>
    <scope>NUCLEOTIDE SEQUENCE [LARGE SCALE GENOMIC DNA]</scope>
</reference>
<keyword evidence="5" id="KW-0238">DNA-binding</keyword>
<feature type="domain" description="Transcription factor CBF/NF-Y/archaeal histone" evidence="14">
    <location>
        <begin position="10"/>
        <end position="74"/>
    </location>
</feature>
<dbReference type="InParanoid" id="A0A669EMP7"/>
<dbReference type="InterPro" id="IPR009072">
    <property type="entry name" value="Histone-fold"/>
</dbReference>
<sequence length="222" mass="24327">MPSKKKKYNARFPPARIKKIMQTDEEIGKVAAAVPVIISRALELFLESLLTKACQVTQSRNAKTMTTAHLKQCIELEQQFDFLKDLVAAVPDMQGEGEENHTEGGGEKVPRRGRKPGSGRKNGGAGAKGKDKKLSGTESEQEDDSEDSETDGDDEDGSQSSTHLQAPSSRDLTCMRLFPLAKSQDLCFNHSLGAVRVTLFCSLLITELEEQITLCDSDLLEN</sequence>
<keyword evidence="2" id="KW-0678">Repressor</keyword>
<evidence type="ECO:0000256" key="6">
    <source>
        <dbReference type="ARBA" id="ARBA00023163"/>
    </source>
</evidence>
<evidence type="ECO:0000256" key="3">
    <source>
        <dbReference type="ARBA" id="ARBA00022553"/>
    </source>
</evidence>
<keyword evidence="16" id="KW-1185">Reference proteome</keyword>
<evidence type="ECO:0000256" key="5">
    <source>
        <dbReference type="ARBA" id="ARBA00023125"/>
    </source>
</evidence>
<dbReference type="GO" id="GO:0000122">
    <property type="term" value="P:negative regulation of transcription by RNA polymerase II"/>
    <property type="evidence" value="ECO:0007669"/>
    <property type="project" value="UniProtKB-ARBA"/>
</dbReference>
<dbReference type="GO" id="GO:0016251">
    <property type="term" value="F:RNA polymerase II general transcription initiation factor activity"/>
    <property type="evidence" value="ECO:0007669"/>
    <property type="project" value="TreeGrafter"/>
</dbReference>
<dbReference type="CDD" id="cd22906">
    <property type="entry name" value="HFD_DRAP1"/>
    <property type="match status" value="1"/>
</dbReference>
<organism evidence="15 16">
    <name type="scientific">Oreochromis niloticus</name>
    <name type="common">Nile tilapia</name>
    <name type="synonym">Tilapia nilotica</name>
    <dbReference type="NCBI Taxonomy" id="8128"/>
    <lineage>
        <taxon>Eukaryota</taxon>
        <taxon>Metazoa</taxon>
        <taxon>Chordata</taxon>
        <taxon>Craniata</taxon>
        <taxon>Vertebrata</taxon>
        <taxon>Euteleostomi</taxon>
        <taxon>Actinopterygii</taxon>
        <taxon>Neopterygii</taxon>
        <taxon>Teleostei</taxon>
        <taxon>Neoteleostei</taxon>
        <taxon>Acanthomorphata</taxon>
        <taxon>Ovalentaria</taxon>
        <taxon>Cichlomorphae</taxon>
        <taxon>Cichliformes</taxon>
        <taxon>Cichlidae</taxon>
        <taxon>African cichlids</taxon>
        <taxon>Pseudocrenilabrinae</taxon>
        <taxon>Oreochromini</taxon>
        <taxon>Oreochromis</taxon>
    </lineage>
</organism>
<name>A0A669EMP7_ORENI</name>
<dbReference type="Ensembl" id="ENSONIT00000050505.1">
    <property type="protein sequence ID" value="ENSONIP00000072371.1"/>
    <property type="gene ID" value="ENSONIG00000001546.2"/>
</dbReference>
<accession>A0A669EMP7</accession>
<evidence type="ECO:0000259" key="14">
    <source>
        <dbReference type="Pfam" id="PF00808"/>
    </source>
</evidence>
<dbReference type="FunFam" id="1.10.20.10:FF:000032">
    <property type="entry name" value="dr1-associated corepressor isoform X1"/>
    <property type="match status" value="1"/>
</dbReference>
<evidence type="ECO:0000256" key="10">
    <source>
        <dbReference type="ARBA" id="ARBA00072760"/>
    </source>
</evidence>
<dbReference type="InterPro" id="IPR003958">
    <property type="entry name" value="CBFA_NFYB_domain"/>
</dbReference>
<dbReference type="Pfam" id="PF00808">
    <property type="entry name" value="CBFD_NFYB_HMF"/>
    <property type="match status" value="1"/>
</dbReference>